<evidence type="ECO:0000313" key="3">
    <source>
        <dbReference type="EMBL" id="MCZ4517519.1"/>
    </source>
</evidence>
<evidence type="ECO:0000313" key="4">
    <source>
        <dbReference type="Proteomes" id="UP001081071"/>
    </source>
</evidence>
<keyword evidence="1" id="KW-0808">Transferase</keyword>
<dbReference type="SUPFAM" id="SSF110921">
    <property type="entry name" value="2-isopropylmalate synthase LeuA, allosteric (dimerisation) domain"/>
    <property type="match status" value="1"/>
</dbReference>
<dbReference type="InterPro" id="IPR013709">
    <property type="entry name" value="2-isopropylmalate_synth_dimer"/>
</dbReference>
<dbReference type="InterPro" id="IPR036230">
    <property type="entry name" value="LeuA_allosteric_dom_sf"/>
</dbReference>
<gene>
    <name evidence="3" type="ORF">O4220_03255</name>
</gene>
<sequence length="155" mass="16933">MNALASSFATDPFHARFGCALPRTMRDENTWQHMSWANFTERFSPTTGPLRLGSWTACRATGGRTAFDATFGIGDTIITCAATTYGPIEALSSMLHEAGFRIEILSFHQQSIGDETATFVLVERDGRREWSMGMDADAHLSAVRAVIAGANLLNQ</sequence>
<feature type="domain" description="2-isopropylmalate synthase LeuA allosteric (dimerisation)" evidence="2">
    <location>
        <begin position="51"/>
        <end position="153"/>
    </location>
</feature>
<dbReference type="Proteomes" id="UP001081071">
    <property type="component" value="Unassembled WGS sequence"/>
</dbReference>
<reference evidence="3" key="1">
    <citation type="submission" date="2022-12" db="EMBL/GenBank/DDBJ databases">
        <authorList>
            <person name="Krivoruchko A.V."/>
            <person name="Elkin A."/>
        </authorList>
    </citation>
    <scope>NUCLEOTIDE SEQUENCE</scope>
    <source>
        <strain evidence="3">IEGM 1391</strain>
    </source>
</reference>
<evidence type="ECO:0000259" key="2">
    <source>
        <dbReference type="SMART" id="SM00917"/>
    </source>
</evidence>
<proteinExistence type="predicted"/>
<dbReference type="RefSeq" id="WP_269602125.1">
    <property type="nucleotide sequence ID" value="NZ_JAPWIJ010000001.1"/>
</dbReference>
<keyword evidence="4" id="KW-1185">Reference proteome</keyword>
<evidence type="ECO:0000256" key="1">
    <source>
        <dbReference type="ARBA" id="ARBA00022679"/>
    </source>
</evidence>
<accession>A0ABT4M9Y1</accession>
<dbReference type="Pfam" id="PF08502">
    <property type="entry name" value="LeuA_dimer"/>
    <property type="match status" value="1"/>
</dbReference>
<protein>
    <submittedName>
        <fullName evidence="3">2-isopropylmalate synthase</fullName>
    </submittedName>
</protein>
<dbReference type="SMART" id="SM00917">
    <property type="entry name" value="LeuA_dimer"/>
    <property type="match status" value="1"/>
</dbReference>
<name>A0ABT4M9Y1_9NOCA</name>
<dbReference type="Gene3D" id="3.30.160.270">
    <property type="match status" value="1"/>
</dbReference>
<organism evidence="3 4">
    <name type="scientific">Rhodococcus ruber</name>
    <dbReference type="NCBI Taxonomy" id="1830"/>
    <lineage>
        <taxon>Bacteria</taxon>
        <taxon>Bacillati</taxon>
        <taxon>Actinomycetota</taxon>
        <taxon>Actinomycetes</taxon>
        <taxon>Mycobacteriales</taxon>
        <taxon>Nocardiaceae</taxon>
        <taxon>Rhodococcus</taxon>
    </lineage>
</organism>
<dbReference type="EMBL" id="JAPWIJ010000001">
    <property type="protein sequence ID" value="MCZ4517519.1"/>
    <property type="molecule type" value="Genomic_DNA"/>
</dbReference>
<comment type="caution">
    <text evidence="3">The sequence shown here is derived from an EMBL/GenBank/DDBJ whole genome shotgun (WGS) entry which is preliminary data.</text>
</comment>